<accession>B3CAI2</accession>
<dbReference type="EMBL" id="ABJL02000007">
    <property type="protein sequence ID" value="EDV06410.1"/>
    <property type="molecule type" value="Genomic_DNA"/>
</dbReference>
<dbReference type="AlphaFoldDB" id="B3CAI2"/>
<dbReference type="Proteomes" id="UP000004596">
    <property type="component" value="Unassembled WGS sequence"/>
</dbReference>
<sequence length="40" mass="4594">MLRNVLAKVQLLPLYIHKFAVFLANKGESIYLCRGSFIII</sequence>
<protein>
    <submittedName>
        <fullName evidence="1">Uncharacterized protein</fullName>
    </submittedName>
</protein>
<evidence type="ECO:0000313" key="2">
    <source>
        <dbReference type="Proteomes" id="UP000004596"/>
    </source>
</evidence>
<reference evidence="1 2" key="1">
    <citation type="submission" date="2008-04" db="EMBL/GenBank/DDBJ databases">
        <title>Draft genome sequence of Bacteroides intestinalis (DSM 17393).</title>
        <authorList>
            <person name="Sudarsanam P."/>
            <person name="Ley R."/>
            <person name="Guruge J."/>
            <person name="Turnbaugh P.J."/>
            <person name="Mahowald M."/>
            <person name="Liep D."/>
            <person name="Gordon J."/>
        </authorList>
    </citation>
    <scope>NUCLEOTIDE SEQUENCE [LARGE SCALE GENOMIC DNA]</scope>
    <source>
        <strain evidence="1 2">DSM 17393</strain>
    </source>
</reference>
<organism evidence="1 2">
    <name type="scientific">Bacteroides intestinalis DSM 17393</name>
    <dbReference type="NCBI Taxonomy" id="471870"/>
    <lineage>
        <taxon>Bacteria</taxon>
        <taxon>Pseudomonadati</taxon>
        <taxon>Bacteroidota</taxon>
        <taxon>Bacteroidia</taxon>
        <taxon>Bacteroidales</taxon>
        <taxon>Bacteroidaceae</taxon>
        <taxon>Bacteroides</taxon>
    </lineage>
</organism>
<reference evidence="1 2" key="2">
    <citation type="submission" date="2008-04" db="EMBL/GenBank/DDBJ databases">
        <authorList>
            <person name="Fulton L."/>
            <person name="Clifton S."/>
            <person name="Fulton B."/>
            <person name="Xu J."/>
            <person name="Minx P."/>
            <person name="Pepin K.H."/>
            <person name="Johnson M."/>
            <person name="Thiruvilangam P."/>
            <person name="Bhonagiri V."/>
            <person name="Nash W.E."/>
            <person name="Mardis E.R."/>
            <person name="Wilson R.K."/>
        </authorList>
    </citation>
    <scope>NUCLEOTIDE SEQUENCE [LARGE SCALE GENOMIC DNA]</scope>
    <source>
        <strain evidence="1 2">DSM 17393</strain>
    </source>
</reference>
<gene>
    <name evidence="1" type="ORF">BACINT_01496</name>
</gene>
<name>B3CAI2_9BACE</name>
<evidence type="ECO:0000313" key="1">
    <source>
        <dbReference type="EMBL" id="EDV06410.1"/>
    </source>
</evidence>
<comment type="caution">
    <text evidence="1">The sequence shown here is derived from an EMBL/GenBank/DDBJ whole genome shotgun (WGS) entry which is preliminary data.</text>
</comment>
<proteinExistence type="predicted"/>